<dbReference type="Proteomes" id="UP001336835">
    <property type="component" value="Unassembled WGS sequence"/>
</dbReference>
<feature type="compositionally biased region" description="Polar residues" evidence="1">
    <location>
        <begin position="188"/>
        <end position="198"/>
    </location>
</feature>
<dbReference type="EMBL" id="JAZDQT010000001">
    <property type="protein sequence ID" value="MEE1945377.1"/>
    <property type="molecule type" value="Genomic_DNA"/>
</dbReference>
<keyword evidence="3" id="KW-1185">Reference proteome</keyword>
<evidence type="ECO:0008006" key="4">
    <source>
        <dbReference type="Google" id="ProtNLM"/>
    </source>
</evidence>
<dbReference type="PROSITE" id="PS51257">
    <property type="entry name" value="PROKAR_LIPOPROTEIN"/>
    <property type="match status" value="1"/>
</dbReference>
<gene>
    <name evidence="2" type="ORF">VRU48_09675</name>
</gene>
<evidence type="ECO:0000313" key="3">
    <source>
        <dbReference type="Proteomes" id="UP001336835"/>
    </source>
</evidence>
<accession>A0ABU7I7C7</accession>
<feature type="region of interest" description="Disordered" evidence="1">
    <location>
        <begin position="188"/>
        <end position="211"/>
    </location>
</feature>
<evidence type="ECO:0000313" key="2">
    <source>
        <dbReference type="EMBL" id="MEE1945377.1"/>
    </source>
</evidence>
<comment type="caution">
    <text evidence="2">The sequence shown here is derived from an EMBL/GenBank/DDBJ whole genome shotgun (WGS) entry which is preliminary data.</text>
</comment>
<protein>
    <recommendedName>
        <fullName evidence="4">Lipoprotein</fullName>
    </recommendedName>
</protein>
<organism evidence="2 3">
    <name type="scientific">Pedobacter albus</name>
    <dbReference type="NCBI Taxonomy" id="3113905"/>
    <lineage>
        <taxon>Bacteria</taxon>
        <taxon>Pseudomonadati</taxon>
        <taxon>Bacteroidota</taxon>
        <taxon>Sphingobacteriia</taxon>
        <taxon>Sphingobacteriales</taxon>
        <taxon>Sphingobacteriaceae</taxon>
        <taxon>Pedobacter</taxon>
    </lineage>
</organism>
<name>A0ABU7I7C7_9SPHI</name>
<evidence type="ECO:0000256" key="1">
    <source>
        <dbReference type="SAM" id="MobiDB-lite"/>
    </source>
</evidence>
<sequence length="264" mass="29048">MNKNIFTIALIAFLSLGIISSCNKISEIDNAKNEEARTIASLKLEKGDPNIKLSEAKSLEILKSKEAKELISAQNEFLDKVKAAVKSGKTLQELKDAITLEMSDPRSEAFTKIVFGDKDKWETYLKRLSSARLAYLKANEIFRLNTSSFTCSNCNVSEKEQVNNFFRNFNAYYDGKLQVIENNTSVPSANKTSTLKPNSVSVADDSDSDPNGDPTCGSYWQQAKLLACMTACSFSTVGVGTPLCGWACWCMLCSKNSATADFIC</sequence>
<reference evidence="2 3" key="1">
    <citation type="submission" date="2024-01" db="EMBL/GenBank/DDBJ databases">
        <title>Pedobacter sp. nov., isolated from fresh soil.</title>
        <authorList>
            <person name="Le N.T.T."/>
        </authorList>
    </citation>
    <scope>NUCLEOTIDE SEQUENCE [LARGE SCALE GENOMIC DNA]</scope>
    <source>
        <strain evidence="2 3">KR3-3</strain>
    </source>
</reference>
<dbReference type="RefSeq" id="WP_330107718.1">
    <property type="nucleotide sequence ID" value="NZ_JAZDQT010000001.1"/>
</dbReference>
<proteinExistence type="predicted"/>